<protein>
    <submittedName>
        <fullName evidence="2">Uncharacterized protein</fullName>
    </submittedName>
</protein>
<feature type="signal peptide" evidence="1">
    <location>
        <begin position="1"/>
        <end position="22"/>
    </location>
</feature>
<dbReference type="dictyBase" id="DDB_G0293242"/>
<dbReference type="InParanoid" id="Q54C41"/>
<dbReference type="PhylomeDB" id="Q54C41"/>
<proteinExistence type="predicted"/>
<dbReference type="EMBL" id="AAFI02000200">
    <property type="protein sequence ID" value="EAL60820.1"/>
    <property type="molecule type" value="Genomic_DNA"/>
</dbReference>
<dbReference type="GeneID" id="8629107"/>
<keyword evidence="3" id="KW-1185">Reference proteome</keyword>
<gene>
    <name evidence="2" type="ORF">DDB_G0293242</name>
</gene>
<dbReference type="KEGG" id="ddi:DDB_G0293242"/>
<reference evidence="2 3" key="1">
    <citation type="journal article" date="2005" name="Nature">
        <title>The genome of the social amoeba Dictyostelium discoideum.</title>
        <authorList>
            <consortium name="The Dictyostelium discoideum Sequencing Consortium"/>
            <person name="Eichinger L."/>
            <person name="Pachebat J.A."/>
            <person name="Glockner G."/>
            <person name="Rajandream M.A."/>
            <person name="Sucgang R."/>
            <person name="Berriman M."/>
            <person name="Song J."/>
            <person name="Olsen R."/>
            <person name="Szafranski K."/>
            <person name="Xu Q."/>
            <person name="Tunggal B."/>
            <person name="Kummerfeld S."/>
            <person name="Madera M."/>
            <person name="Konfortov B.A."/>
            <person name="Rivero F."/>
            <person name="Bankier A.T."/>
            <person name="Lehmann R."/>
            <person name="Hamlin N."/>
            <person name="Davies R."/>
            <person name="Gaudet P."/>
            <person name="Fey P."/>
            <person name="Pilcher K."/>
            <person name="Chen G."/>
            <person name="Saunders D."/>
            <person name="Sodergren E."/>
            <person name="Davis P."/>
            <person name="Kerhornou A."/>
            <person name="Nie X."/>
            <person name="Hall N."/>
            <person name="Anjard C."/>
            <person name="Hemphill L."/>
            <person name="Bason N."/>
            <person name="Farbrother P."/>
            <person name="Desany B."/>
            <person name="Just E."/>
            <person name="Morio T."/>
            <person name="Rost R."/>
            <person name="Churcher C."/>
            <person name="Cooper J."/>
            <person name="Haydock S."/>
            <person name="van Driessche N."/>
            <person name="Cronin A."/>
            <person name="Goodhead I."/>
            <person name="Muzny D."/>
            <person name="Mourier T."/>
            <person name="Pain A."/>
            <person name="Lu M."/>
            <person name="Harper D."/>
            <person name="Lindsay R."/>
            <person name="Hauser H."/>
            <person name="James K."/>
            <person name="Quiles M."/>
            <person name="Madan Babu M."/>
            <person name="Saito T."/>
            <person name="Buchrieser C."/>
            <person name="Wardroper A."/>
            <person name="Felder M."/>
            <person name="Thangavelu M."/>
            <person name="Johnson D."/>
            <person name="Knights A."/>
            <person name="Loulseged H."/>
            <person name="Mungall K."/>
            <person name="Oliver K."/>
            <person name="Price C."/>
            <person name="Quail M.A."/>
            <person name="Urushihara H."/>
            <person name="Hernandez J."/>
            <person name="Rabbinowitsch E."/>
            <person name="Steffen D."/>
            <person name="Sanders M."/>
            <person name="Ma J."/>
            <person name="Kohara Y."/>
            <person name="Sharp S."/>
            <person name="Simmonds M."/>
            <person name="Spiegler S."/>
            <person name="Tivey A."/>
            <person name="Sugano S."/>
            <person name="White B."/>
            <person name="Walker D."/>
            <person name="Woodward J."/>
            <person name="Winckler T."/>
            <person name="Tanaka Y."/>
            <person name="Shaulsky G."/>
            <person name="Schleicher M."/>
            <person name="Weinstock G."/>
            <person name="Rosenthal A."/>
            <person name="Cox E.C."/>
            <person name="Chisholm R.L."/>
            <person name="Gibbs R."/>
            <person name="Loomis W.F."/>
            <person name="Platzer M."/>
            <person name="Kay R.R."/>
            <person name="Williams J."/>
            <person name="Dear P.H."/>
            <person name="Noegel A.A."/>
            <person name="Barrell B."/>
            <person name="Kuspa A."/>
        </authorList>
    </citation>
    <scope>NUCLEOTIDE SEQUENCE [LARGE SCALE GENOMIC DNA]</scope>
    <source>
        <strain evidence="2 3">AX4</strain>
    </source>
</reference>
<feature type="chain" id="PRO_5004249468" evidence="1">
    <location>
        <begin position="23"/>
        <end position="481"/>
    </location>
</feature>
<dbReference type="GlyGen" id="Q54C41">
    <property type="glycosylation" value="1 site"/>
</dbReference>
<dbReference type="PANTHER" id="PTHR31318:SF1">
    <property type="entry name" value="POLYMORPHIC MEMBRANE PROTEIN REPEAT-CONTAINING PROTEIN-RELATED"/>
    <property type="match status" value="1"/>
</dbReference>
<keyword evidence="1" id="KW-0732">Signal</keyword>
<accession>Q54C41</accession>
<dbReference type="AlphaFoldDB" id="Q54C41"/>
<dbReference type="VEuPathDB" id="AmoebaDB:DDB_G0293242"/>
<evidence type="ECO:0000256" key="1">
    <source>
        <dbReference type="SAM" id="SignalP"/>
    </source>
</evidence>
<evidence type="ECO:0000313" key="3">
    <source>
        <dbReference type="Proteomes" id="UP000002195"/>
    </source>
</evidence>
<dbReference type="FunCoup" id="Q54C41">
    <property type="interactions" value="877"/>
</dbReference>
<sequence>MIKLSNFILLFFIYITILLVNSQDIYVNYNVPKGYSTFDECGDWNTPCVSIEDAGKRAISNSIASGVDQFITIVGNVDGTTSASFSNLYKYCGTLNIRSYNNVPVTIDGSSSTTPFITIEENEVVSCNKKRRYIFRFLQFENWDQTLAKININQETNLASIEDSKNVAIAFFNSKLTSISSLSLIYPKNIGYEYNQIATSITFNTLVAEKLTSSSTLFAPNSITNYLPPVYIVGGTTSFYSATFNDNNFTTTPFIYTVGGESRFTSSIVFNNSIFCTPFSFANAAIGTYRNLVFNDYKLTTLVQATGTPVLSYSLMNIHVTLNTAQDVPSGFCSINQYLGYTFSDSFIVVKDSGSSPIYSNVYPSSSSNRIPVLIDNSNVSFWPYLNLVETSFDFNFVNSQISLYYPIGDSNGIIRGSNSTIMLHSVEDNSVACGCSNCHFDSMIGTIECPIVTPTPSTCMCSCPCVSSSSSSLSSSSFSL</sequence>
<name>Q54C41_DICDI</name>
<dbReference type="RefSeq" id="XP_629225.1">
    <property type="nucleotide sequence ID" value="XM_629223.1"/>
</dbReference>
<comment type="caution">
    <text evidence="2">The sequence shown here is derived from an EMBL/GenBank/DDBJ whole genome shotgun (WGS) entry which is preliminary data.</text>
</comment>
<organism evidence="2 3">
    <name type="scientific">Dictyostelium discoideum</name>
    <name type="common">Social amoeba</name>
    <dbReference type="NCBI Taxonomy" id="44689"/>
    <lineage>
        <taxon>Eukaryota</taxon>
        <taxon>Amoebozoa</taxon>
        <taxon>Evosea</taxon>
        <taxon>Eumycetozoa</taxon>
        <taxon>Dictyostelia</taxon>
        <taxon>Dictyosteliales</taxon>
        <taxon>Dictyosteliaceae</taxon>
        <taxon>Dictyostelium</taxon>
    </lineage>
</organism>
<dbReference type="PANTHER" id="PTHR31318">
    <property type="entry name" value="EXPRESSED PROTEIN-RELATED"/>
    <property type="match status" value="1"/>
</dbReference>
<dbReference type="Proteomes" id="UP000002195">
    <property type="component" value="Unassembled WGS sequence"/>
</dbReference>
<dbReference type="PaxDb" id="44689-DDB0191844"/>
<evidence type="ECO:0000313" key="2">
    <source>
        <dbReference type="EMBL" id="EAL60820.1"/>
    </source>
</evidence>
<dbReference type="HOGENOM" id="CLU_036260_0_0_1"/>